<evidence type="ECO:0000259" key="1">
    <source>
        <dbReference type="Pfam" id="PF01471"/>
    </source>
</evidence>
<feature type="domain" description="Peptidoglycan binding-like" evidence="1">
    <location>
        <begin position="49"/>
        <end position="110"/>
    </location>
</feature>
<sequence>MKELASQTYWGIKDYFVPNISKSGFYNFTTLLPYEWKLPLKKGMNGFKDIVHLQAALLKEGLYPPEGKTLSECPINGNFGPCTETAVKAFQEQYGISSVGMVGPQTRSKLNELYGIGR</sequence>
<dbReference type="Pfam" id="PF01471">
    <property type="entry name" value="PG_binding_1"/>
    <property type="match status" value="1"/>
</dbReference>
<evidence type="ECO:0000313" key="3">
    <source>
        <dbReference type="Proteomes" id="UP000230353"/>
    </source>
</evidence>
<dbReference type="Proteomes" id="UP000230353">
    <property type="component" value="Unassembled WGS sequence"/>
</dbReference>
<dbReference type="InterPro" id="IPR002477">
    <property type="entry name" value="Peptidoglycan-bd-like"/>
</dbReference>
<dbReference type="InterPro" id="IPR036366">
    <property type="entry name" value="PGBDSf"/>
</dbReference>
<organism evidence="2 3">
    <name type="scientific">Candidatus Tagabacteria bacterium CG09_land_8_20_14_0_10_41_14</name>
    <dbReference type="NCBI Taxonomy" id="1975021"/>
    <lineage>
        <taxon>Bacteria</taxon>
        <taxon>Candidatus Tagaibacteriota</taxon>
    </lineage>
</organism>
<name>A0A2H0WKL1_9BACT</name>
<accession>A0A2H0WKL1</accession>
<comment type="caution">
    <text evidence="2">The sequence shown here is derived from an EMBL/GenBank/DDBJ whole genome shotgun (WGS) entry which is preliminary data.</text>
</comment>
<evidence type="ECO:0000313" key="2">
    <source>
        <dbReference type="EMBL" id="PIS13212.1"/>
    </source>
</evidence>
<dbReference type="InterPro" id="IPR036365">
    <property type="entry name" value="PGBD-like_sf"/>
</dbReference>
<reference evidence="3" key="1">
    <citation type="submission" date="2017-09" db="EMBL/GenBank/DDBJ databases">
        <title>Depth-based differentiation of microbial function through sediment-hosted aquifers and enrichment of novel symbionts in the deep terrestrial subsurface.</title>
        <authorList>
            <person name="Probst A.J."/>
            <person name="Ladd B."/>
            <person name="Jarett J.K."/>
            <person name="Geller-Mcgrath D.E."/>
            <person name="Sieber C.M.K."/>
            <person name="Emerson J.B."/>
            <person name="Anantharaman K."/>
            <person name="Thomas B.C."/>
            <person name="Malmstrom R."/>
            <person name="Stieglmeier M."/>
            <person name="Klingl A."/>
            <person name="Woyke T."/>
            <person name="Ryan C.M."/>
            <person name="Banfield J.F."/>
        </authorList>
    </citation>
    <scope>NUCLEOTIDE SEQUENCE [LARGE SCALE GENOMIC DNA]</scope>
</reference>
<gene>
    <name evidence="2" type="ORF">COT67_03080</name>
</gene>
<dbReference type="EMBL" id="PEZL01000045">
    <property type="protein sequence ID" value="PIS13212.1"/>
    <property type="molecule type" value="Genomic_DNA"/>
</dbReference>
<protein>
    <recommendedName>
        <fullName evidence="1">Peptidoglycan binding-like domain-containing protein</fullName>
    </recommendedName>
</protein>
<dbReference type="AlphaFoldDB" id="A0A2H0WKL1"/>
<dbReference type="SUPFAM" id="SSF47090">
    <property type="entry name" value="PGBD-like"/>
    <property type="match status" value="1"/>
</dbReference>
<proteinExistence type="predicted"/>
<dbReference type="Gene3D" id="1.10.101.10">
    <property type="entry name" value="PGBD-like superfamily/PGBD"/>
    <property type="match status" value="1"/>
</dbReference>